<reference evidence="3 4" key="1">
    <citation type="submission" date="2018-08" db="EMBL/GenBank/DDBJ databases">
        <title>A genome reference for cultivated species of the human gut microbiota.</title>
        <authorList>
            <person name="Zou Y."/>
            <person name="Xue W."/>
            <person name="Luo G."/>
        </authorList>
    </citation>
    <scope>NUCLEOTIDE SEQUENCE [LARGE SCALE GENOMIC DNA]</scope>
    <source>
        <strain evidence="3 4">AF48-16</strain>
    </source>
</reference>
<protein>
    <submittedName>
        <fullName evidence="3">Catechol 2,3-dioxygenase</fullName>
        <ecNumber evidence="3">1.13.11.2</ecNumber>
    </submittedName>
</protein>
<dbReference type="InterPro" id="IPR004360">
    <property type="entry name" value="Glyas_Fos-R_dOase_dom"/>
</dbReference>
<organism evidence="3 4">
    <name type="scientific">Enterococcus casseliflavus</name>
    <name type="common">Enterococcus flavescens</name>
    <dbReference type="NCBI Taxonomy" id="37734"/>
    <lineage>
        <taxon>Bacteria</taxon>
        <taxon>Bacillati</taxon>
        <taxon>Bacillota</taxon>
        <taxon>Bacilli</taxon>
        <taxon>Lactobacillales</taxon>
        <taxon>Enterococcaceae</taxon>
        <taxon>Enterococcus</taxon>
    </lineage>
</organism>
<feature type="domain" description="VOC" evidence="2">
    <location>
        <begin position="11"/>
        <end position="123"/>
    </location>
</feature>
<keyword evidence="3" id="KW-0560">Oxidoreductase</keyword>
<dbReference type="InterPro" id="IPR029068">
    <property type="entry name" value="Glyas_Bleomycin-R_OHBP_Dase"/>
</dbReference>
<evidence type="ECO:0000313" key="3">
    <source>
        <dbReference type="EMBL" id="RHK07602.1"/>
    </source>
</evidence>
<dbReference type="Pfam" id="PF00903">
    <property type="entry name" value="Glyoxalase"/>
    <property type="match status" value="2"/>
</dbReference>
<keyword evidence="1" id="KW-0677">Repeat</keyword>
<dbReference type="SUPFAM" id="SSF54593">
    <property type="entry name" value="Glyoxalase/Bleomycin resistance protein/Dihydroxybiphenyl dioxygenase"/>
    <property type="match status" value="1"/>
</dbReference>
<evidence type="ECO:0000313" key="4">
    <source>
        <dbReference type="Proteomes" id="UP000286288"/>
    </source>
</evidence>
<sequence>MKQKMSHEIAHLSHVELLTPKLSESTKFFIDVLGMEEVHQKDDSVYLRCWGDYELYSVILTASNTAGIKHTAYRTTSPEALERRANALEKAGFGVGWIEGDYGHGRAYRFKGPDGHLQELYYETVKYVAPPELKPCLKNQPQKFTGRGAAVKHLDHINFLSSNPPADGDMMEELLGMRLTEQIKFKDGSRQAVWYSPNNKSYEVVFTKDATASKGRFHHIAMAVDSFAEIARAADIFCENDIHIEFAPSKHAINQTYFVYCYEPGGNRIEIAAGGYLVLQPDWEVISWDEDERARGQAWGNKTVSTFHTYGTPHVEE</sequence>
<dbReference type="GO" id="GO:0008198">
    <property type="term" value="F:ferrous iron binding"/>
    <property type="evidence" value="ECO:0007669"/>
    <property type="project" value="InterPro"/>
</dbReference>
<keyword evidence="3" id="KW-0223">Dioxygenase</keyword>
<feature type="domain" description="VOC" evidence="2">
    <location>
        <begin position="153"/>
        <end position="274"/>
    </location>
</feature>
<dbReference type="PROSITE" id="PS51819">
    <property type="entry name" value="VOC"/>
    <property type="match status" value="2"/>
</dbReference>
<dbReference type="EMBL" id="QRMZ01000003">
    <property type="protein sequence ID" value="RHK07602.1"/>
    <property type="molecule type" value="Genomic_DNA"/>
</dbReference>
<evidence type="ECO:0000256" key="1">
    <source>
        <dbReference type="ARBA" id="ARBA00022737"/>
    </source>
</evidence>
<dbReference type="EC" id="1.13.11.2" evidence="3"/>
<dbReference type="PANTHER" id="PTHR36113">
    <property type="entry name" value="LYASE, PUTATIVE-RELATED-RELATED"/>
    <property type="match status" value="1"/>
</dbReference>
<dbReference type="InterPro" id="IPR051332">
    <property type="entry name" value="Fosfomycin_Res_Enzymes"/>
</dbReference>
<accession>A0A415EWA5</accession>
<dbReference type="Proteomes" id="UP000286288">
    <property type="component" value="Unassembled WGS sequence"/>
</dbReference>
<evidence type="ECO:0000259" key="2">
    <source>
        <dbReference type="PROSITE" id="PS51819"/>
    </source>
</evidence>
<dbReference type="AlphaFoldDB" id="A0A415EWA5"/>
<dbReference type="PANTHER" id="PTHR36113:SF1">
    <property type="entry name" value="GLYOXALASE_BLEOMYCIN RESISTANCE PROTEIN_DIOXYGENASE"/>
    <property type="match status" value="1"/>
</dbReference>
<dbReference type="NCBIfam" id="TIGR03211">
    <property type="entry name" value="catechol_2_3"/>
    <property type="match status" value="1"/>
</dbReference>
<dbReference type="InterPro" id="IPR037523">
    <property type="entry name" value="VOC_core"/>
</dbReference>
<name>A0A415EWA5_ENTCA</name>
<gene>
    <name evidence="3" type="ORF">DW084_02635</name>
</gene>
<dbReference type="CDD" id="cd09013">
    <property type="entry name" value="BphC-JF8_N_like"/>
    <property type="match status" value="1"/>
</dbReference>
<dbReference type="Gene3D" id="3.10.180.10">
    <property type="entry name" value="2,3-Dihydroxybiphenyl 1,2-Dioxygenase, domain 1"/>
    <property type="match status" value="2"/>
</dbReference>
<proteinExistence type="predicted"/>
<comment type="caution">
    <text evidence="3">The sequence shown here is derived from an EMBL/GenBank/DDBJ whole genome shotgun (WGS) entry which is preliminary data.</text>
</comment>
<dbReference type="GO" id="GO:0018577">
    <property type="term" value="F:catechol 2,3-dioxygenase activity"/>
    <property type="evidence" value="ECO:0007669"/>
    <property type="project" value="UniProtKB-EC"/>
</dbReference>
<dbReference type="InterPro" id="IPR017624">
    <property type="entry name" value="Catechol_2-3_dOase"/>
</dbReference>